<keyword evidence="6" id="KW-0175">Coiled coil</keyword>
<dbReference type="SUPFAM" id="SSF50911">
    <property type="entry name" value="Mannose 6-phosphate receptor domain"/>
    <property type="match status" value="1"/>
</dbReference>
<dbReference type="InterPro" id="IPR011992">
    <property type="entry name" value="EF-hand-dom_pair"/>
</dbReference>
<feature type="compositionally biased region" description="Acidic residues" evidence="7">
    <location>
        <begin position="257"/>
        <end position="266"/>
    </location>
</feature>
<dbReference type="Gene3D" id="4.10.400.10">
    <property type="entry name" value="Low-density Lipoprotein Receptor"/>
    <property type="match status" value="1"/>
</dbReference>
<dbReference type="PROSITE" id="PS51914">
    <property type="entry name" value="MRH"/>
    <property type="match status" value="1"/>
</dbReference>
<evidence type="ECO:0000313" key="11">
    <source>
        <dbReference type="RefSeq" id="XP_013782158.1"/>
    </source>
</evidence>
<accession>A0ABM1BHM2</accession>
<dbReference type="Gene3D" id="2.70.130.10">
    <property type="entry name" value="Mannose-6-phosphate receptor binding domain"/>
    <property type="match status" value="1"/>
</dbReference>
<feature type="compositionally biased region" description="Pro residues" evidence="7">
    <location>
        <begin position="222"/>
        <end position="232"/>
    </location>
</feature>
<evidence type="ECO:0000256" key="1">
    <source>
        <dbReference type="ARBA" id="ARBA00022387"/>
    </source>
</evidence>
<feature type="compositionally biased region" description="Basic and acidic residues" evidence="7">
    <location>
        <begin position="244"/>
        <end position="256"/>
    </location>
</feature>
<dbReference type="Proteomes" id="UP000694941">
    <property type="component" value="Unplaced"/>
</dbReference>
<feature type="compositionally biased region" description="Acidic residues" evidence="7">
    <location>
        <begin position="233"/>
        <end position="243"/>
    </location>
</feature>
<keyword evidence="2" id="KW-0732">Signal</keyword>
<dbReference type="PROSITE" id="PS00018">
    <property type="entry name" value="EF_HAND_1"/>
    <property type="match status" value="1"/>
</dbReference>
<feature type="domain" description="EF-hand" evidence="8">
    <location>
        <begin position="143"/>
        <end position="178"/>
    </location>
</feature>
<evidence type="ECO:0000256" key="5">
    <source>
        <dbReference type="ARBA" id="ARBA00023157"/>
    </source>
</evidence>
<dbReference type="InterPro" id="IPR036607">
    <property type="entry name" value="PRKCSH"/>
</dbReference>
<dbReference type="Pfam" id="PF13202">
    <property type="entry name" value="EF-hand_5"/>
    <property type="match status" value="1"/>
</dbReference>
<dbReference type="InterPro" id="IPR009011">
    <property type="entry name" value="Man6P_isomerase_rcpt-bd_dom_sf"/>
</dbReference>
<dbReference type="PANTHER" id="PTHR12630">
    <property type="entry name" value="N-LINKED OLIGOSACCHARIDE PROCESSING"/>
    <property type="match status" value="1"/>
</dbReference>
<dbReference type="InterPro" id="IPR036055">
    <property type="entry name" value="LDL_receptor-like_sf"/>
</dbReference>
<keyword evidence="4" id="KW-0106">Calcium</keyword>
<dbReference type="CDD" id="cd00112">
    <property type="entry name" value="LDLa"/>
    <property type="match status" value="1"/>
</dbReference>
<protein>
    <recommendedName>
        <fullName evidence="1">Glucosidase 2 subunit beta</fullName>
    </recommendedName>
</protein>
<reference evidence="11" key="1">
    <citation type="submission" date="2025-08" db="UniProtKB">
        <authorList>
            <consortium name="RefSeq"/>
        </authorList>
    </citation>
    <scope>IDENTIFICATION</scope>
    <source>
        <tissue evidence="11">Muscle</tissue>
    </source>
</reference>
<organism evidence="10 11">
    <name type="scientific">Limulus polyphemus</name>
    <name type="common">Atlantic horseshoe crab</name>
    <dbReference type="NCBI Taxonomy" id="6850"/>
    <lineage>
        <taxon>Eukaryota</taxon>
        <taxon>Metazoa</taxon>
        <taxon>Ecdysozoa</taxon>
        <taxon>Arthropoda</taxon>
        <taxon>Chelicerata</taxon>
        <taxon>Merostomata</taxon>
        <taxon>Xiphosura</taxon>
        <taxon>Limulidae</taxon>
        <taxon>Limulus</taxon>
    </lineage>
</organism>
<evidence type="ECO:0000313" key="10">
    <source>
        <dbReference type="Proteomes" id="UP000694941"/>
    </source>
</evidence>
<evidence type="ECO:0000259" key="9">
    <source>
        <dbReference type="PROSITE" id="PS51914"/>
    </source>
</evidence>
<dbReference type="Gene3D" id="1.10.238.10">
    <property type="entry name" value="EF-hand"/>
    <property type="match status" value="1"/>
</dbReference>
<feature type="domain" description="MRH" evidence="9">
    <location>
        <begin position="365"/>
        <end position="466"/>
    </location>
</feature>
<dbReference type="PANTHER" id="PTHR12630:SF1">
    <property type="entry name" value="GLUCOSIDASE 2 SUBUNIT BETA"/>
    <property type="match status" value="1"/>
</dbReference>
<feature type="coiled-coil region" evidence="6">
    <location>
        <begin position="106"/>
        <end position="158"/>
    </location>
</feature>
<evidence type="ECO:0000256" key="7">
    <source>
        <dbReference type="SAM" id="MobiDB-lite"/>
    </source>
</evidence>
<dbReference type="InterPro" id="IPR039794">
    <property type="entry name" value="Gtb1-like"/>
</dbReference>
<feature type="region of interest" description="Disordered" evidence="7">
    <location>
        <begin position="220"/>
        <end position="313"/>
    </location>
</feature>
<name>A0ABM1BHM2_LIMPO</name>
<feature type="coiled-coil region" evidence="6">
    <location>
        <begin position="315"/>
        <end position="342"/>
    </location>
</feature>
<dbReference type="InterPro" id="IPR002172">
    <property type="entry name" value="LDrepeatLR_classA_rpt"/>
</dbReference>
<evidence type="ECO:0000256" key="3">
    <source>
        <dbReference type="ARBA" id="ARBA00022824"/>
    </source>
</evidence>
<dbReference type="InterPro" id="IPR028146">
    <property type="entry name" value="PRKCSH_N"/>
</dbReference>
<dbReference type="InterPro" id="IPR002048">
    <property type="entry name" value="EF_hand_dom"/>
</dbReference>
<dbReference type="Pfam" id="PF12999">
    <property type="entry name" value="PRKCSH-like"/>
    <property type="match status" value="1"/>
</dbReference>
<feature type="compositionally biased region" description="Basic and acidic residues" evidence="7">
    <location>
        <begin position="290"/>
        <end position="313"/>
    </location>
</feature>
<feature type="non-terminal residue" evidence="11">
    <location>
        <position position="1"/>
    </location>
</feature>
<proteinExistence type="predicted"/>
<dbReference type="PROSITE" id="PS50222">
    <property type="entry name" value="EF_HAND_2"/>
    <property type="match status" value="1"/>
</dbReference>
<dbReference type="Pfam" id="PF13015">
    <property type="entry name" value="PRKCSH_1"/>
    <property type="match status" value="1"/>
</dbReference>
<dbReference type="SUPFAM" id="SSF47473">
    <property type="entry name" value="EF-hand"/>
    <property type="match status" value="1"/>
</dbReference>
<dbReference type="GeneID" id="106466416"/>
<keyword evidence="3" id="KW-0256">Endoplasmic reticulum</keyword>
<feature type="compositionally biased region" description="Acidic residues" evidence="7">
    <location>
        <begin position="273"/>
        <end position="289"/>
    </location>
</feature>
<keyword evidence="10" id="KW-1185">Reference proteome</keyword>
<keyword evidence="5" id="KW-1015">Disulfide bond</keyword>
<dbReference type="RefSeq" id="XP_013782158.1">
    <property type="nucleotide sequence ID" value="XM_013926704.2"/>
</dbReference>
<gene>
    <name evidence="11" type="primary">LOC106466416</name>
</gene>
<dbReference type="InterPro" id="IPR044865">
    <property type="entry name" value="MRH_dom"/>
</dbReference>
<evidence type="ECO:0000259" key="8">
    <source>
        <dbReference type="PROSITE" id="PS50222"/>
    </source>
</evidence>
<evidence type="ECO:0000256" key="4">
    <source>
        <dbReference type="ARBA" id="ARBA00022837"/>
    </source>
</evidence>
<evidence type="ECO:0000256" key="2">
    <source>
        <dbReference type="ARBA" id="ARBA00022729"/>
    </source>
</evidence>
<dbReference type="InterPro" id="IPR018247">
    <property type="entry name" value="EF_Hand_1_Ca_BS"/>
</dbReference>
<evidence type="ECO:0000256" key="6">
    <source>
        <dbReference type="SAM" id="Coils"/>
    </source>
</evidence>
<sequence length="481" mass="55766">LGTAACPNSVFHCTNAGHRPKEIPSSWVNDGICDCCDTSDEYNSSSDCVNDCIELGRIAREEAKRQRELLDKGYNLRLELSKQGREKREEYKKMENIIKCLFLIELRKEAEEKEKAALDKYKAEEEEKKRQKEEYEMLQQQQEEKANAEDAFNNLDMNEDGIITVNELQLFRKFDQNGDGVVSEEEAKFFLHMKEEMELEEFISTGWMIMKPIYMMDKMTTPEPPLIRPPPEQTDEVTESYTDDETKQDQIEREEPVEGDSNEEEENDHRENVEDDDDDDELDDEEFDDEIPHPPSKDDDPKPPEKQEPKYDEETQKLIDAANQAREEFSKAEHEHRRISDEIGNIEQVLEVDFGPEEEFATLKGQCFEFTDREYIYALCPFDRTSQRPKAGGSDTSLGYWGRWIGPEENKYSRMKFEGGVTCWNGPARSVVVNLHCGVENILSAASEPSRCEYLFEFTTPAVCFTPPNQMDDTEHVHTEL</sequence>